<accession>A0ABP0VYI1</accession>
<gene>
    <name evidence="1" type="ORF">CSSPJE1EN1_LOCUS4725</name>
</gene>
<proteinExistence type="predicted"/>
<sequence>MADEMSKKLLQKKLWTFKIKKYVKESIMSSAVSGFKSLVDQLDDGVGAEVKEDDKTMNSLLNNLSETWEISVKAWIE</sequence>
<keyword evidence="2" id="KW-1185">Reference proteome</keyword>
<name>A0ABP0VYI1_9BRYO</name>
<protein>
    <submittedName>
        <fullName evidence="1">Uncharacterized protein</fullName>
    </submittedName>
</protein>
<organism evidence="1 2">
    <name type="scientific">Sphagnum jensenii</name>
    <dbReference type="NCBI Taxonomy" id="128206"/>
    <lineage>
        <taxon>Eukaryota</taxon>
        <taxon>Viridiplantae</taxon>
        <taxon>Streptophyta</taxon>
        <taxon>Embryophyta</taxon>
        <taxon>Bryophyta</taxon>
        <taxon>Sphagnophytina</taxon>
        <taxon>Sphagnopsida</taxon>
        <taxon>Sphagnales</taxon>
        <taxon>Sphagnaceae</taxon>
        <taxon>Sphagnum</taxon>
    </lineage>
</organism>
<evidence type="ECO:0000313" key="1">
    <source>
        <dbReference type="EMBL" id="CAK9259247.1"/>
    </source>
</evidence>
<reference evidence="1" key="1">
    <citation type="submission" date="2024-02" db="EMBL/GenBank/DDBJ databases">
        <authorList>
            <consortium name="ELIXIR-Norway"/>
            <consortium name="Elixir Norway"/>
        </authorList>
    </citation>
    <scope>NUCLEOTIDE SEQUENCE</scope>
</reference>
<dbReference type="Proteomes" id="UP001497444">
    <property type="component" value="Chromosome 12"/>
</dbReference>
<dbReference type="EMBL" id="OZ020107">
    <property type="protein sequence ID" value="CAK9259247.1"/>
    <property type="molecule type" value="Genomic_DNA"/>
</dbReference>
<evidence type="ECO:0000313" key="2">
    <source>
        <dbReference type="Proteomes" id="UP001497444"/>
    </source>
</evidence>